<dbReference type="Proteomes" id="UP000499080">
    <property type="component" value="Unassembled WGS sequence"/>
</dbReference>
<gene>
    <name evidence="1" type="ORF">AVEN_36755_1</name>
</gene>
<dbReference type="EMBL" id="BGPR01223500">
    <property type="protein sequence ID" value="GBN67413.1"/>
    <property type="molecule type" value="Genomic_DNA"/>
</dbReference>
<keyword evidence="2" id="KW-1185">Reference proteome</keyword>
<evidence type="ECO:0000313" key="1">
    <source>
        <dbReference type="EMBL" id="GBN67413.1"/>
    </source>
</evidence>
<name>A0A4Y2QVM7_ARAVE</name>
<reference evidence="1 2" key="1">
    <citation type="journal article" date="2019" name="Sci. Rep.">
        <title>Orb-weaving spider Araneus ventricosus genome elucidates the spidroin gene catalogue.</title>
        <authorList>
            <person name="Kono N."/>
            <person name="Nakamura H."/>
            <person name="Ohtoshi R."/>
            <person name="Moran D.A.P."/>
            <person name="Shinohara A."/>
            <person name="Yoshida Y."/>
            <person name="Fujiwara M."/>
            <person name="Mori M."/>
            <person name="Tomita M."/>
            <person name="Arakawa K."/>
        </authorList>
    </citation>
    <scope>NUCLEOTIDE SEQUENCE [LARGE SCALE GENOMIC DNA]</scope>
</reference>
<dbReference type="AlphaFoldDB" id="A0A4Y2QVM7"/>
<sequence>MYFGDCLHRLKDCARDYLQLQLFKSANEEHVYQVSSKSLSMVNGLLVTCILETLPHLTPRVWARIYLPLQYFKSYTEEHVYQVSTKSPSFYVGLFVTCISETASPA</sequence>
<protein>
    <submittedName>
        <fullName evidence="1">Uncharacterized protein</fullName>
    </submittedName>
</protein>
<organism evidence="1 2">
    <name type="scientific">Araneus ventricosus</name>
    <name type="common">Orbweaver spider</name>
    <name type="synonym">Epeira ventricosa</name>
    <dbReference type="NCBI Taxonomy" id="182803"/>
    <lineage>
        <taxon>Eukaryota</taxon>
        <taxon>Metazoa</taxon>
        <taxon>Ecdysozoa</taxon>
        <taxon>Arthropoda</taxon>
        <taxon>Chelicerata</taxon>
        <taxon>Arachnida</taxon>
        <taxon>Araneae</taxon>
        <taxon>Araneomorphae</taxon>
        <taxon>Entelegynae</taxon>
        <taxon>Araneoidea</taxon>
        <taxon>Araneidae</taxon>
        <taxon>Araneus</taxon>
    </lineage>
</organism>
<proteinExistence type="predicted"/>
<accession>A0A4Y2QVM7</accession>
<comment type="caution">
    <text evidence="1">The sequence shown here is derived from an EMBL/GenBank/DDBJ whole genome shotgun (WGS) entry which is preliminary data.</text>
</comment>
<evidence type="ECO:0000313" key="2">
    <source>
        <dbReference type="Proteomes" id="UP000499080"/>
    </source>
</evidence>